<proteinExistence type="predicted"/>
<evidence type="ECO:0000259" key="1">
    <source>
        <dbReference type="Pfam" id="PF01965"/>
    </source>
</evidence>
<dbReference type="Proteomes" id="UP000008460">
    <property type="component" value="Chromosome"/>
</dbReference>
<dbReference type="Gene3D" id="3.40.50.880">
    <property type="match status" value="1"/>
</dbReference>
<gene>
    <name evidence="2" type="ordered locus">Celf_2196</name>
</gene>
<dbReference type="STRING" id="590998.Celf_2196"/>
<accession>F4H1M5</accession>
<dbReference type="SUPFAM" id="SSF52317">
    <property type="entry name" value="Class I glutamine amidotransferase-like"/>
    <property type="match status" value="1"/>
</dbReference>
<evidence type="ECO:0000313" key="2">
    <source>
        <dbReference type="EMBL" id="AEE46324.1"/>
    </source>
</evidence>
<dbReference type="Pfam" id="PF01965">
    <property type="entry name" value="DJ-1_PfpI"/>
    <property type="match status" value="1"/>
</dbReference>
<dbReference type="KEGG" id="cfi:Celf_2196"/>
<dbReference type="CDD" id="cd03139">
    <property type="entry name" value="GATase1_PfpI_2"/>
    <property type="match status" value="1"/>
</dbReference>
<name>F4H1M5_CELFA</name>
<dbReference type="RefSeq" id="WP_013771350.1">
    <property type="nucleotide sequence ID" value="NC_015514.1"/>
</dbReference>
<feature type="domain" description="DJ-1/PfpI" evidence="1">
    <location>
        <begin position="8"/>
        <end position="176"/>
    </location>
</feature>
<dbReference type="InterPro" id="IPR002818">
    <property type="entry name" value="DJ-1/PfpI"/>
</dbReference>
<sequence>MGTGHHLRVGVLVFDGAEELDVVGPYEVLSAWAGLSALHPEVVTFSADGAGVRCAKGLCLVPDTSADDVGPLHVLVYPGGRGTRALATDAAHLDWLRGVRATTPLVTSVCTGALVLAAAGLLAGRPATTYWAAFDELAAIDPSVLADTEARFVDDGDVVTSAGVSAGIDMALHLVARLESPEVARAVRRAIQYDPAPPV</sequence>
<keyword evidence="3" id="KW-1185">Reference proteome</keyword>
<dbReference type="InterPro" id="IPR052158">
    <property type="entry name" value="INH-QAR"/>
</dbReference>
<dbReference type="AlphaFoldDB" id="F4H1M5"/>
<dbReference type="HOGENOM" id="CLU_000445_44_1_11"/>
<dbReference type="PANTHER" id="PTHR43130">
    <property type="entry name" value="ARAC-FAMILY TRANSCRIPTIONAL REGULATOR"/>
    <property type="match status" value="1"/>
</dbReference>
<evidence type="ECO:0000313" key="3">
    <source>
        <dbReference type="Proteomes" id="UP000008460"/>
    </source>
</evidence>
<dbReference type="eggNOG" id="COG4977">
    <property type="taxonomic scope" value="Bacteria"/>
</dbReference>
<organism evidence="2 3">
    <name type="scientific">Cellulomonas fimi (strain ATCC 484 / DSM 20113 / JCM 1341 / CCUG 24087 / LMG 16345 / NBRC 15513 / NCIMB 8980 / NCTC 7547 / NRS-133)</name>
    <dbReference type="NCBI Taxonomy" id="590998"/>
    <lineage>
        <taxon>Bacteria</taxon>
        <taxon>Bacillati</taxon>
        <taxon>Actinomycetota</taxon>
        <taxon>Actinomycetes</taxon>
        <taxon>Micrococcales</taxon>
        <taxon>Cellulomonadaceae</taxon>
        <taxon>Cellulomonas</taxon>
    </lineage>
</organism>
<dbReference type="EMBL" id="CP002666">
    <property type="protein sequence ID" value="AEE46324.1"/>
    <property type="molecule type" value="Genomic_DNA"/>
</dbReference>
<reference evidence="2 3" key="1">
    <citation type="submission" date="2011-04" db="EMBL/GenBank/DDBJ databases">
        <title>Complete sequence of Cellulomonas fimi ATCC 484.</title>
        <authorList>
            <consortium name="US DOE Joint Genome Institute"/>
            <person name="Lucas S."/>
            <person name="Han J."/>
            <person name="Lapidus A."/>
            <person name="Cheng J.-F."/>
            <person name="Goodwin L."/>
            <person name="Pitluck S."/>
            <person name="Peters L."/>
            <person name="Chertkov O."/>
            <person name="Detter J.C."/>
            <person name="Han C."/>
            <person name="Tapia R."/>
            <person name="Land M."/>
            <person name="Hauser L."/>
            <person name="Kyrpides N."/>
            <person name="Ivanova N."/>
            <person name="Ovchinnikova G."/>
            <person name="Pagani I."/>
            <person name="Mead D."/>
            <person name="Brumm P."/>
            <person name="Woyke T."/>
        </authorList>
    </citation>
    <scope>NUCLEOTIDE SEQUENCE [LARGE SCALE GENOMIC DNA]</scope>
    <source>
        <strain evidence="3">ATCC 484 / DSM 20113 / JCM 1341 / NBRC 15513 / NCIMB 8980 / NCTC 7547</strain>
    </source>
</reference>
<protein>
    <submittedName>
        <fullName evidence="2">ThiJ/PfpI domain-containing protein</fullName>
    </submittedName>
</protein>
<dbReference type="PANTHER" id="PTHR43130:SF3">
    <property type="entry name" value="HTH-TYPE TRANSCRIPTIONAL REGULATOR RV1931C"/>
    <property type="match status" value="1"/>
</dbReference>
<dbReference type="InterPro" id="IPR029062">
    <property type="entry name" value="Class_I_gatase-like"/>
</dbReference>